<evidence type="ECO:0000313" key="3">
    <source>
        <dbReference type="Proteomes" id="UP000070371"/>
    </source>
</evidence>
<gene>
    <name evidence="2" type="ORF">RC74_11280</name>
</gene>
<keyword evidence="3" id="KW-1185">Reference proteome</keyword>
<accession>A0A126V0T9</accession>
<dbReference type="Proteomes" id="UP000070371">
    <property type="component" value="Chromosome"/>
</dbReference>
<evidence type="ECO:0000256" key="1">
    <source>
        <dbReference type="SAM" id="MobiDB-lite"/>
    </source>
</evidence>
<sequence length="221" mass="24382">MDPREGYAVVEVAKPAKLGKVSPSDPRHSLCVVKAKLDANAAPLLERIECNLQIDHDYIARVTLRSTGRGAESSEEFHDLEFGLSLPNVAPSDGPQVEPGRRGSTGPIGEVGQLENSNLYQRTNVARLDDRNANTGDLWKYVPGDLVDRWKPSYFDTRSNAASPRQLDERNFYAPCARCKRLISQIKIEGPIEGCRGSCLPEASHESSAARAEIVRQLEQK</sequence>
<name>A0A126V0T9_9RHOB</name>
<reference evidence="2 3" key="1">
    <citation type="submission" date="2016-02" db="EMBL/GenBank/DDBJ databases">
        <title>Complete genome sequence of Halocynthiibacter arcticus PAMC 20958t from arctic marine sediment.</title>
        <authorList>
            <person name="Lee Y.M."/>
            <person name="Baek K."/>
            <person name="Lee H.K."/>
            <person name="Shin S.C."/>
        </authorList>
    </citation>
    <scope>NUCLEOTIDE SEQUENCE [LARGE SCALE GENOMIC DNA]</scope>
    <source>
        <strain evidence="2">PAMC 20958</strain>
    </source>
</reference>
<dbReference type="EMBL" id="CP014327">
    <property type="protein sequence ID" value="AML51767.1"/>
    <property type="molecule type" value="Genomic_DNA"/>
</dbReference>
<dbReference type="KEGG" id="hat:RC74_11280"/>
<proteinExistence type="predicted"/>
<organism evidence="2 3">
    <name type="scientific">Falsihalocynthiibacter arcticus</name>
    <dbReference type="NCBI Taxonomy" id="1579316"/>
    <lineage>
        <taxon>Bacteria</taxon>
        <taxon>Pseudomonadati</taxon>
        <taxon>Pseudomonadota</taxon>
        <taxon>Alphaproteobacteria</taxon>
        <taxon>Rhodobacterales</taxon>
        <taxon>Roseobacteraceae</taxon>
        <taxon>Falsihalocynthiibacter</taxon>
    </lineage>
</organism>
<dbReference type="STRING" id="1579316.RC74_11280"/>
<feature type="region of interest" description="Disordered" evidence="1">
    <location>
        <begin position="88"/>
        <end position="112"/>
    </location>
</feature>
<dbReference type="AlphaFoldDB" id="A0A126V0T9"/>
<evidence type="ECO:0000313" key="2">
    <source>
        <dbReference type="EMBL" id="AML51767.1"/>
    </source>
</evidence>
<protein>
    <submittedName>
        <fullName evidence="2">Uncharacterized protein</fullName>
    </submittedName>
</protein>